<dbReference type="RefSeq" id="WP_143132564.1">
    <property type="nucleotide sequence ID" value="NZ_FOWC01000010.1"/>
</dbReference>
<evidence type="ECO:0000313" key="1">
    <source>
        <dbReference type="EMBL" id="SFQ31313.1"/>
    </source>
</evidence>
<dbReference type="OrthoDB" id="4563384at2"/>
<evidence type="ECO:0000313" key="2">
    <source>
        <dbReference type="Proteomes" id="UP000199137"/>
    </source>
</evidence>
<sequence length="208" mass="22424">MTDDDYWSQWSPAAHDRYEQIMACMEPVTGWPGRYRLTGDAPVPRWLRDVTAGLLLPPEAPTLQFARVWDRVDWPALLAEHGDDLIVAGTVGAGGPHWTGVLQAWRLLENAGHAPQLDVDLEVGLTGAGLELTHGGISTGSNTLPNDETAAAVAEALQVDCDVDWPSTSLRIEYDGTPTPVAPFQAAHSNSDTLWIWAGLGPDDVPPS</sequence>
<organism evidence="1 2">
    <name type="scientific">Amycolatopsis rubida</name>
    <dbReference type="NCBI Taxonomy" id="112413"/>
    <lineage>
        <taxon>Bacteria</taxon>
        <taxon>Bacillati</taxon>
        <taxon>Actinomycetota</taxon>
        <taxon>Actinomycetes</taxon>
        <taxon>Pseudonocardiales</taxon>
        <taxon>Pseudonocardiaceae</taxon>
        <taxon>Amycolatopsis</taxon>
    </lineage>
</organism>
<accession>A0A1I5XH60</accession>
<protein>
    <submittedName>
        <fullName evidence="1">Uncharacterized protein</fullName>
    </submittedName>
</protein>
<reference evidence="1 2" key="1">
    <citation type="submission" date="2016-10" db="EMBL/GenBank/DDBJ databases">
        <authorList>
            <person name="de Groot N.N."/>
        </authorList>
    </citation>
    <scope>NUCLEOTIDE SEQUENCE [LARGE SCALE GENOMIC DNA]</scope>
    <source>
        <strain evidence="1 2">DSM 44637</strain>
    </source>
</reference>
<dbReference type="AlphaFoldDB" id="A0A1I5XH60"/>
<dbReference type="Proteomes" id="UP000199137">
    <property type="component" value="Unassembled WGS sequence"/>
</dbReference>
<dbReference type="EMBL" id="FOWC01000010">
    <property type="protein sequence ID" value="SFQ31313.1"/>
    <property type="molecule type" value="Genomic_DNA"/>
</dbReference>
<gene>
    <name evidence="1" type="ORF">SAMN05421854_110231</name>
</gene>
<proteinExistence type="predicted"/>
<name>A0A1I5XH60_9PSEU</name>